<dbReference type="EC" id="2.1.1.72" evidence="2"/>
<keyword evidence="4" id="KW-0808">Transferase</keyword>
<reference evidence="8 9" key="1">
    <citation type="submission" date="2024-09" db="EMBL/GenBank/DDBJ databases">
        <authorList>
            <person name="Sun Q."/>
            <person name="Mori K."/>
        </authorList>
    </citation>
    <scope>NUCLEOTIDE SEQUENCE [LARGE SCALE GENOMIC DNA]</scope>
    <source>
        <strain evidence="8 9">NCAIM B.02336</strain>
    </source>
</reference>
<dbReference type="InterPro" id="IPR002295">
    <property type="entry name" value="N4/N6-MTase_EcoPI_Mod-like"/>
</dbReference>
<keyword evidence="9" id="KW-1185">Reference proteome</keyword>
<keyword evidence="5" id="KW-0949">S-adenosyl-L-methionine</keyword>
<comment type="caution">
    <text evidence="8">The sequence shown here is derived from an EMBL/GenBank/DDBJ whole genome shotgun (WGS) entry which is preliminary data.</text>
</comment>
<evidence type="ECO:0000256" key="1">
    <source>
        <dbReference type="ARBA" id="ARBA00006594"/>
    </source>
</evidence>
<evidence type="ECO:0000256" key="6">
    <source>
        <dbReference type="ARBA" id="ARBA00047942"/>
    </source>
</evidence>
<dbReference type="Proteomes" id="UP001589834">
    <property type="component" value="Unassembled WGS sequence"/>
</dbReference>
<evidence type="ECO:0000256" key="2">
    <source>
        <dbReference type="ARBA" id="ARBA00011900"/>
    </source>
</evidence>
<evidence type="ECO:0000313" key="9">
    <source>
        <dbReference type="Proteomes" id="UP001589834"/>
    </source>
</evidence>
<dbReference type="GO" id="GO:0032259">
    <property type="term" value="P:methylation"/>
    <property type="evidence" value="ECO:0007669"/>
    <property type="project" value="UniProtKB-KW"/>
</dbReference>
<feature type="domain" description="DNA methylase N-4/N-6" evidence="7">
    <location>
        <begin position="6"/>
        <end position="157"/>
    </location>
</feature>
<evidence type="ECO:0000259" key="7">
    <source>
        <dbReference type="Pfam" id="PF01555"/>
    </source>
</evidence>
<comment type="catalytic activity">
    <reaction evidence="6">
        <text>a 2'-deoxyadenosine in DNA + S-adenosyl-L-methionine = an N(6)-methyl-2'-deoxyadenosine in DNA + S-adenosyl-L-homocysteine + H(+)</text>
        <dbReference type="Rhea" id="RHEA:15197"/>
        <dbReference type="Rhea" id="RHEA-COMP:12418"/>
        <dbReference type="Rhea" id="RHEA-COMP:12419"/>
        <dbReference type="ChEBI" id="CHEBI:15378"/>
        <dbReference type="ChEBI" id="CHEBI:57856"/>
        <dbReference type="ChEBI" id="CHEBI:59789"/>
        <dbReference type="ChEBI" id="CHEBI:90615"/>
        <dbReference type="ChEBI" id="CHEBI:90616"/>
        <dbReference type="EC" id="2.1.1.72"/>
    </reaction>
</comment>
<dbReference type="GO" id="GO:0008168">
    <property type="term" value="F:methyltransferase activity"/>
    <property type="evidence" value="ECO:0007669"/>
    <property type="project" value="UniProtKB-KW"/>
</dbReference>
<dbReference type="EMBL" id="JBHLTN010000042">
    <property type="protein sequence ID" value="MFC0594243.1"/>
    <property type="molecule type" value="Genomic_DNA"/>
</dbReference>
<comment type="similarity">
    <text evidence="1">Belongs to the N(4)/N(6)-methyltransferase family.</text>
</comment>
<dbReference type="PRINTS" id="PR00506">
    <property type="entry name" value="D21N6MTFRASE"/>
</dbReference>
<protein>
    <recommendedName>
        <fullName evidence="2">site-specific DNA-methyltransferase (adenine-specific)</fullName>
        <ecNumber evidence="2">2.1.1.72</ecNumber>
    </recommendedName>
</protein>
<accession>A0ABV6PWL2</accession>
<feature type="non-terminal residue" evidence="8">
    <location>
        <position position="179"/>
    </location>
</feature>
<dbReference type="Pfam" id="PF01555">
    <property type="entry name" value="N6_N4_Mtase"/>
    <property type="match status" value="1"/>
</dbReference>
<evidence type="ECO:0000313" key="8">
    <source>
        <dbReference type="EMBL" id="MFC0594243.1"/>
    </source>
</evidence>
<dbReference type="RefSeq" id="WP_377484845.1">
    <property type="nucleotide sequence ID" value="NZ_JBHLTN010000042.1"/>
</dbReference>
<dbReference type="InterPro" id="IPR029063">
    <property type="entry name" value="SAM-dependent_MTases_sf"/>
</dbReference>
<evidence type="ECO:0000256" key="5">
    <source>
        <dbReference type="ARBA" id="ARBA00022691"/>
    </source>
</evidence>
<sequence length="179" mass="20103">MRHLTNAKNNYVRNYAQIFMYSKGSEPFLNLRSGVVSESVIKRFGRYMNENSQITFGALRASNDALELRKATDAYLGRYGQYPEDEDIARDYSQGSLLKDVWDDIPIIRENEVYGEYVGYSTQKPSRLLERVIAASCPSNGLILDFFGGSGTSASVAVASRTIIRSLVKQMRALLIPLL</sequence>
<evidence type="ECO:0000256" key="3">
    <source>
        <dbReference type="ARBA" id="ARBA00022603"/>
    </source>
</evidence>
<dbReference type="Gene3D" id="3.40.50.150">
    <property type="entry name" value="Vaccinia Virus protein VP39"/>
    <property type="match status" value="1"/>
</dbReference>
<proteinExistence type="inferred from homology"/>
<gene>
    <name evidence="8" type="ORF">ACFFGG_16970</name>
</gene>
<evidence type="ECO:0000256" key="4">
    <source>
        <dbReference type="ARBA" id="ARBA00022679"/>
    </source>
</evidence>
<keyword evidence="3 8" id="KW-0489">Methyltransferase</keyword>
<name>A0ABV6PWL2_9BURK</name>
<dbReference type="SUPFAM" id="SSF53335">
    <property type="entry name" value="S-adenosyl-L-methionine-dependent methyltransferases"/>
    <property type="match status" value="1"/>
</dbReference>
<organism evidence="8 9">
    <name type="scientific">Ottowia pentelensis</name>
    <dbReference type="NCBI Taxonomy" id="511108"/>
    <lineage>
        <taxon>Bacteria</taxon>
        <taxon>Pseudomonadati</taxon>
        <taxon>Pseudomonadota</taxon>
        <taxon>Betaproteobacteria</taxon>
        <taxon>Burkholderiales</taxon>
        <taxon>Comamonadaceae</taxon>
        <taxon>Ottowia</taxon>
    </lineage>
</organism>
<dbReference type="InterPro" id="IPR002941">
    <property type="entry name" value="DNA_methylase_N4/N6"/>
</dbReference>